<name>A0A2H4ZND3_9EUKA</name>
<comment type="similarity">
    <text evidence="2">Belongs to the Ca(2+):cation antiporter (CaCA) (TC 2.A.19) family. SLC24A subfamily.</text>
</comment>
<keyword evidence="9" id="KW-0934">Plastid</keyword>
<evidence type="ECO:0000256" key="6">
    <source>
        <dbReference type="ARBA" id="ARBA00023136"/>
    </source>
</evidence>
<feature type="transmembrane region" description="Helical" evidence="7">
    <location>
        <begin position="173"/>
        <end position="196"/>
    </location>
</feature>
<evidence type="ECO:0000256" key="2">
    <source>
        <dbReference type="ARBA" id="ARBA00005364"/>
    </source>
</evidence>
<evidence type="ECO:0000256" key="7">
    <source>
        <dbReference type="SAM" id="Phobius"/>
    </source>
</evidence>
<organism evidence="9">
    <name type="scientific">Paulinella longichromatophora</name>
    <dbReference type="NCBI Taxonomy" id="1708747"/>
    <lineage>
        <taxon>Eukaryota</taxon>
        <taxon>Sar</taxon>
        <taxon>Rhizaria</taxon>
        <taxon>Cercozoa</taxon>
        <taxon>Imbricatea</taxon>
        <taxon>Silicofilosea</taxon>
        <taxon>Euglyphida</taxon>
        <taxon>Paulinellidae</taxon>
        <taxon>Paulinella</taxon>
    </lineage>
</organism>
<dbReference type="Gene3D" id="1.20.1420.30">
    <property type="entry name" value="NCX, central ion-binding region"/>
    <property type="match status" value="2"/>
</dbReference>
<keyword evidence="6 7" id="KW-0472">Membrane</keyword>
<accession>A0A2H4ZND3</accession>
<dbReference type="EMBL" id="MG264610">
    <property type="protein sequence ID" value="AUG32019.1"/>
    <property type="molecule type" value="Genomic_DNA"/>
</dbReference>
<dbReference type="InterPro" id="IPR004837">
    <property type="entry name" value="NaCa_Exmemb"/>
</dbReference>
<comment type="subcellular location">
    <subcellularLocation>
        <location evidence="1">Membrane</location>
        <topology evidence="1">Multi-pass membrane protein</topology>
    </subcellularLocation>
</comment>
<dbReference type="GO" id="GO:0008273">
    <property type="term" value="F:calcium, potassium:sodium antiporter activity"/>
    <property type="evidence" value="ECO:0007669"/>
    <property type="project" value="TreeGrafter"/>
</dbReference>
<dbReference type="GO" id="GO:0005262">
    <property type="term" value="F:calcium channel activity"/>
    <property type="evidence" value="ECO:0007669"/>
    <property type="project" value="TreeGrafter"/>
</dbReference>
<keyword evidence="5 7" id="KW-1133">Transmembrane helix</keyword>
<feature type="transmembrane region" description="Helical" evidence="7">
    <location>
        <begin position="6"/>
        <end position="26"/>
    </location>
</feature>
<dbReference type="InterPro" id="IPR004481">
    <property type="entry name" value="K/Na/Ca-exchanger"/>
</dbReference>
<feature type="transmembrane region" description="Helical" evidence="7">
    <location>
        <begin position="72"/>
        <end position="96"/>
    </location>
</feature>
<dbReference type="PANTHER" id="PTHR10846">
    <property type="entry name" value="SODIUM/POTASSIUM/CALCIUM EXCHANGER"/>
    <property type="match status" value="1"/>
</dbReference>
<evidence type="ECO:0000256" key="1">
    <source>
        <dbReference type="ARBA" id="ARBA00004141"/>
    </source>
</evidence>
<dbReference type="Pfam" id="PF01699">
    <property type="entry name" value="Na_Ca_ex"/>
    <property type="match status" value="2"/>
</dbReference>
<dbReference type="InterPro" id="IPR044880">
    <property type="entry name" value="NCX_ion-bd_dom_sf"/>
</dbReference>
<keyword evidence="3" id="KW-0813">Transport</keyword>
<protein>
    <submittedName>
        <fullName evidence="9">K+-dependent Na+/Ca+ exchanger related-protein</fullName>
    </submittedName>
</protein>
<dbReference type="NCBIfam" id="TIGR00367">
    <property type="entry name" value="calcium/sodium antiporter"/>
    <property type="match status" value="1"/>
</dbReference>
<keyword evidence="4 7" id="KW-0812">Transmembrane</keyword>
<feature type="transmembrane region" description="Helical" evidence="7">
    <location>
        <begin position="329"/>
        <end position="354"/>
    </location>
</feature>
<proteinExistence type="inferred from homology"/>
<dbReference type="GO" id="GO:0005886">
    <property type="term" value="C:plasma membrane"/>
    <property type="evidence" value="ECO:0007669"/>
    <property type="project" value="TreeGrafter"/>
</dbReference>
<gene>
    <name evidence="9" type="ORF">PLO_001</name>
</gene>
<dbReference type="GO" id="GO:0006874">
    <property type="term" value="P:intracellular calcium ion homeostasis"/>
    <property type="evidence" value="ECO:0007669"/>
    <property type="project" value="TreeGrafter"/>
</dbReference>
<sequence length="366" mass="39722">MQSLVYSLLEILLGISLLFGGGEFFVQGSVTLALILGIPQLVIGLTLVALGTSAPELFVSLEATLKNSSDLAVSNVVGSNIFNMMMVLGCSAIITPLQVDKRLINRDLPLLIIVSIVVWGLSSTGKVTWQAGLSLLVVLAINTIWEICTASKESELIVEKSSQNLGLGNIFRALFKVIIAIILLIVGSQILVYGATTVARNLGVTETVIGLTIVSAGTSIPELATSVVATIRKRTDLAIGNVIGSNLLNQLLILSSCGIISGPEGLPVQETIINRDLPIMIFTTLACLPIFWTKNCISRLEGGVLVTLYVLYLFDQIFIIKLPEIRDQICLIILCVALPTILVMISMRVLVYFYQQKYFYWIKSYN</sequence>
<feature type="domain" description="Sodium/calcium exchanger membrane region" evidence="8">
    <location>
        <begin position="177"/>
        <end position="316"/>
    </location>
</feature>
<evidence type="ECO:0000256" key="5">
    <source>
        <dbReference type="ARBA" id="ARBA00022989"/>
    </source>
</evidence>
<reference evidence="9" key="1">
    <citation type="submission" date="2017-10" db="EMBL/GenBank/DDBJ databases">
        <title>Paulinella longichromatophora chromatophore genome.</title>
        <authorList>
            <person name="Lhee D."/>
            <person name="Yoon H.S."/>
        </authorList>
    </citation>
    <scope>NUCLEOTIDE SEQUENCE</scope>
</reference>
<evidence type="ECO:0000256" key="3">
    <source>
        <dbReference type="ARBA" id="ARBA00022449"/>
    </source>
</evidence>
<feature type="domain" description="Sodium/calcium exchanger membrane region" evidence="8">
    <location>
        <begin position="8"/>
        <end position="144"/>
    </location>
</feature>
<feature type="transmembrane region" description="Helical" evidence="7">
    <location>
        <begin position="304"/>
        <end position="323"/>
    </location>
</feature>
<feature type="transmembrane region" description="Helical" evidence="7">
    <location>
        <begin position="33"/>
        <end position="52"/>
    </location>
</feature>
<feature type="transmembrane region" description="Helical" evidence="7">
    <location>
        <begin position="208"/>
        <end position="231"/>
    </location>
</feature>
<feature type="transmembrane region" description="Helical" evidence="7">
    <location>
        <begin position="108"/>
        <end position="125"/>
    </location>
</feature>
<evidence type="ECO:0000259" key="8">
    <source>
        <dbReference type="Pfam" id="PF01699"/>
    </source>
</evidence>
<dbReference type="AlphaFoldDB" id="A0A2H4ZND3"/>
<evidence type="ECO:0000256" key="4">
    <source>
        <dbReference type="ARBA" id="ARBA00022692"/>
    </source>
</evidence>
<feature type="transmembrane region" description="Helical" evidence="7">
    <location>
        <begin position="131"/>
        <end position="152"/>
    </location>
</feature>
<keyword evidence="3" id="KW-0050">Antiport</keyword>
<dbReference type="PANTHER" id="PTHR10846:SF8">
    <property type="entry name" value="INNER MEMBRANE PROTEIN YRBG"/>
    <property type="match status" value="1"/>
</dbReference>
<evidence type="ECO:0000313" key="9">
    <source>
        <dbReference type="EMBL" id="AUG32019.1"/>
    </source>
</evidence>
<geneLocation type="plastid" evidence="9"/>